<name>A0ABM7KSS6_9MYCO</name>
<evidence type="ECO:0000313" key="2">
    <source>
        <dbReference type="Proteomes" id="UP000467379"/>
    </source>
</evidence>
<reference evidence="1 2" key="1">
    <citation type="journal article" date="2019" name="Emerg. Microbes Infect.">
        <title>Comprehensive subspecies identification of 175 nontuberculous mycobacteria species based on 7547 genomic profiles.</title>
        <authorList>
            <person name="Matsumoto Y."/>
            <person name="Kinjo T."/>
            <person name="Motooka D."/>
            <person name="Nabeya D."/>
            <person name="Jung N."/>
            <person name="Uechi K."/>
            <person name="Horii T."/>
            <person name="Iida T."/>
            <person name="Fujita J."/>
            <person name="Nakamura S."/>
        </authorList>
    </citation>
    <scope>NUCLEOTIDE SEQUENCE [LARGE SCALE GENOMIC DNA]</scope>
    <source>
        <strain evidence="1 2">JCM 12687</strain>
    </source>
</reference>
<protein>
    <submittedName>
        <fullName evidence="1">Uncharacterized protein</fullName>
    </submittedName>
</protein>
<dbReference type="EMBL" id="AP022606">
    <property type="protein sequence ID" value="BBZ14272.1"/>
    <property type="molecule type" value="Genomic_DNA"/>
</dbReference>
<keyword evidence="2" id="KW-1185">Reference proteome</keyword>
<gene>
    <name evidence="1" type="ORF">MBRA_44670</name>
</gene>
<sequence length="71" mass="7349">MVGTLEADQDGGDAIEHAPNIVGVADGVVPVHFGGHWLSLLPKPSASPRTGEVINPRGNRSLVCHDVARGT</sequence>
<organism evidence="1 2">
    <name type="scientific">Mycobacterium branderi</name>
    <dbReference type="NCBI Taxonomy" id="43348"/>
    <lineage>
        <taxon>Bacteria</taxon>
        <taxon>Bacillati</taxon>
        <taxon>Actinomycetota</taxon>
        <taxon>Actinomycetes</taxon>
        <taxon>Mycobacteriales</taxon>
        <taxon>Mycobacteriaceae</taxon>
        <taxon>Mycobacterium</taxon>
    </lineage>
</organism>
<dbReference type="Proteomes" id="UP000467379">
    <property type="component" value="Chromosome"/>
</dbReference>
<evidence type="ECO:0000313" key="1">
    <source>
        <dbReference type="EMBL" id="BBZ14272.1"/>
    </source>
</evidence>
<proteinExistence type="predicted"/>
<accession>A0ABM7KSS6</accession>